<dbReference type="EMBL" id="GL945432">
    <property type="protein sequence ID" value="EGO27025.1"/>
    <property type="molecule type" value="Genomic_DNA"/>
</dbReference>
<evidence type="ECO:0000313" key="1">
    <source>
        <dbReference type="EMBL" id="EGO27025.1"/>
    </source>
</evidence>
<reference evidence="1" key="1">
    <citation type="submission" date="2011-04" db="EMBL/GenBank/DDBJ databases">
        <title>Evolution of plant cell wall degrading machinery underlies the functional diversity of forest fungi.</title>
        <authorList>
            <consortium name="US DOE Joint Genome Institute (JGI-PGF)"/>
            <person name="Eastwood D.C."/>
            <person name="Floudas D."/>
            <person name="Binder M."/>
            <person name="Majcherczyk A."/>
            <person name="Schneider P."/>
            <person name="Aerts A."/>
            <person name="Asiegbu F.O."/>
            <person name="Baker S.E."/>
            <person name="Barry K."/>
            <person name="Bendiksby M."/>
            <person name="Blumentritt M."/>
            <person name="Coutinho P.M."/>
            <person name="Cullen D."/>
            <person name="Cullen D."/>
            <person name="Gathman A."/>
            <person name="Goodell B."/>
            <person name="Henrissat B."/>
            <person name="Ihrmark K."/>
            <person name="Kauserud H."/>
            <person name="Kohler A."/>
            <person name="LaButti K."/>
            <person name="Lapidus A."/>
            <person name="Lavin J.L."/>
            <person name="Lee Y.-H."/>
            <person name="Lindquist E."/>
            <person name="Lilly W."/>
            <person name="Lucas S."/>
            <person name="Morin E."/>
            <person name="Murat C."/>
            <person name="Oguiza J.A."/>
            <person name="Park J."/>
            <person name="Pisabarro A.G."/>
            <person name="Riley R."/>
            <person name="Rosling A."/>
            <person name="Salamov A."/>
            <person name="Schmidt O."/>
            <person name="Schmutz J."/>
            <person name="Skrede I."/>
            <person name="Stenlid J."/>
            <person name="Wiebenga A."/>
            <person name="Xie X."/>
            <person name="Kues U."/>
            <person name="Hibbett D.S."/>
            <person name="Hoffmeister D."/>
            <person name="Hogberg N."/>
            <person name="Martin F."/>
            <person name="Grigoriev I.V."/>
            <person name="Watkinson S.C."/>
        </authorList>
    </citation>
    <scope>NUCLEOTIDE SEQUENCE</scope>
    <source>
        <strain evidence="1">S7.9</strain>
    </source>
</reference>
<protein>
    <recommendedName>
        <fullName evidence="2">DDE-1 domain-containing protein</fullName>
    </recommendedName>
</protein>
<evidence type="ECO:0008006" key="2">
    <source>
        <dbReference type="Google" id="ProtNLM"/>
    </source>
</evidence>
<name>F8NQ73_SERL9</name>
<organism>
    <name type="scientific">Serpula lacrymans var. lacrymans (strain S7.9)</name>
    <name type="common">Dry rot fungus</name>
    <dbReference type="NCBI Taxonomy" id="578457"/>
    <lineage>
        <taxon>Eukaryota</taxon>
        <taxon>Fungi</taxon>
        <taxon>Dikarya</taxon>
        <taxon>Basidiomycota</taxon>
        <taxon>Agaricomycotina</taxon>
        <taxon>Agaricomycetes</taxon>
        <taxon>Agaricomycetidae</taxon>
        <taxon>Boletales</taxon>
        <taxon>Coniophorineae</taxon>
        <taxon>Serpulaceae</taxon>
        <taxon>Serpula</taxon>
    </lineage>
</organism>
<sequence>LDYACEHNIHILCYPTHATHVYQGLDVVTFSPLKRFWTEEQDQYETSKWQKVTFPSIQRHTSGP</sequence>
<accession>F8NQ73</accession>
<dbReference type="KEGG" id="sla:SERLADRAFT_347771"/>
<dbReference type="HOGENOM" id="CLU_2874061_0_0_1"/>
<feature type="non-terminal residue" evidence="1">
    <location>
        <position position="1"/>
    </location>
</feature>
<proteinExistence type="predicted"/>
<dbReference type="RefSeq" id="XP_007317198.1">
    <property type="nucleotide sequence ID" value="XM_007317136.1"/>
</dbReference>
<dbReference type="OrthoDB" id="3238847at2759"/>
<dbReference type="AlphaFoldDB" id="F8NQ73"/>
<gene>
    <name evidence="1" type="ORF">SERLADRAFT_347771</name>
</gene>
<dbReference type="GeneID" id="18809151"/>
<dbReference type="Proteomes" id="UP000008064">
    <property type="component" value="Unassembled WGS sequence"/>
</dbReference>